<sequence length="85" mass="9679">MFRKLLLSALTVLAVTAGVNAAPPAIVPVAYGSPAYGHGRYQVFVRHHGHWHLYGTYRDRDDAYRAAHHLEHRGYDARVERVRGW</sequence>
<proteinExistence type="predicted"/>
<dbReference type="Proteomes" id="UP000324974">
    <property type="component" value="Chromosome"/>
</dbReference>
<reference evidence="3" key="1">
    <citation type="submission" date="2019-08" db="EMBL/GenBank/DDBJ databases">
        <title>Limnoglobus roseus gen. nov., sp. nov., a novel freshwater planctomycete with a giant genome from the family Gemmataceae.</title>
        <authorList>
            <person name="Kulichevskaya I.S."/>
            <person name="Naumoff D.G."/>
            <person name="Miroshnikov K."/>
            <person name="Ivanova A."/>
            <person name="Philippov D.A."/>
            <person name="Hakobyan A."/>
            <person name="Rijpstra I.C."/>
            <person name="Sinninghe Damste J.S."/>
            <person name="Liesack W."/>
            <person name="Dedysh S.N."/>
        </authorList>
    </citation>
    <scope>NUCLEOTIDE SEQUENCE [LARGE SCALE GENOMIC DNA]</scope>
    <source>
        <strain evidence="3">PX52</strain>
    </source>
</reference>
<gene>
    <name evidence="2" type="ORF">PX52LOC_07214</name>
</gene>
<feature type="signal peptide" evidence="1">
    <location>
        <begin position="1"/>
        <end position="21"/>
    </location>
</feature>
<dbReference type="AlphaFoldDB" id="A0A5C1AQ28"/>
<evidence type="ECO:0000313" key="2">
    <source>
        <dbReference type="EMBL" id="QEL20126.1"/>
    </source>
</evidence>
<evidence type="ECO:0000313" key="3">
    <source>
        <dbReference type="Proteomes" id="UP000324974"/>
    </source>
</evidence>
<evidence type="ECO:0000256" key="1">
    <source>
        <dbReference type="SAM" id="SignalP"/>
    </source>
</evidence>
<dbReference type="RefSeq" id="WP_149114451.1">
    <property type="nucleotide sequence ID" value="NZ_CP042425.1"/>
</dbReference>
<accession>A0A5C1AQ28</accession>
<organism evidence="2 3">
    <name type="scientific">Limnoglobus roseus</name>
    <dbReference type="NCBI Taxonomy" id="2598579"/>
    <lineage>
        <taxon>Bacteria</taxon>
        <taxon>Pseudomonadati</taxon>
        <taxon>Planctomycetota</taxon>
        <taxon>Planctomycetia</taxon>
        <taxon>Gemmatales</taxon>
        <taxon>Gemmataceae</taxon>
        <taxon>Limnoglobus</taxon>
    </lineage>
</organism>
<protein>
    <recommendedName>
        <fullName evidence="4">SPOR domain-containing protein</fullName>
    </recommendedName>
</protein>
<evidence type="ECO:0008006" key="4">
    <source>
        <dbReference type="Google" id="ProtNLM"/>
    </source>
</evidence>
<dbReference type="OrthoDB" id="292330at2"/>
<dbReference type="EMBL" id="CP042425">
    <property type="protein sequence ID" value="QEL20126.1"/>
    <property type="molecule type" value="Genomic_DNA"/>
</dbReference>
<keyword evidence="3" id="KW-1185">Reference proteome</keyword>
<feature type="chain" id="PRO_5022894683" description="SPOR domain-containing protein" evidence="1">
    <location>
        <begin position="22"/>
        <end position="85"/>
    </location>
</feature>
<name>A0A5C1AQ28_9BACT</name>
<keyword evidence="1" id="KW-0732">Signal</keyword>
<dbReference type="KEGG" id="lrs:PX52LOC_07214"/>